<accession>A0A936ZD38</accession>
<gene>
    <name evidence="2" type="ORF">JKG68_27260</name>
</gene>
<evidence type="ECO:0000256" key="1">
    <source>
        <dbReference type="SAM" id="Phobius"/>
    </source>
</evidence>
<feature type="transmembrane region" description="Helical" evidence="1">
    <location>
        <begin position="20"/>
        <end position="39"/>
    </location>
</feature>
<dbReference type="Proteomes" id="UP000605848">
    <property type="component" value="Unassembled WGS sequence"/>
</dbReference>
<dbReference type="RefSeq" id="WP_202065032.1">
    <property type="nucleotide sequence ID" value="NZ_JAEQMY010000095.1"/>
</dbReference>
<evidence type="ECO:0000313" key="2">
    <source>
        <dbReference type="EMBL" id="MBL0407621.1"/>
    </source>
</evidence>
<proteinExistence type="predicted"/>
<dbReference type="EMBL" id="JAEQMY010000095">
    <property type="protein sequence ID" value="MBL0407621.1"/>
    <property type="molecule type" value="Genomic_DNA"/>
</dbReference>
<keyword evidence="1" id="KW-1133">Transmembrane helix</keyword>
<dbReference type="AlphaFoldDB" id="A0A936ZD38"/>
<keyword evidence="3" id="KW-1185">Reference proteome</keyword>
<organism evidence="2 3">
    <name type="scientific">Microvirga aerilata</name>
    <dbReference type="NCBI Taxonomy" id="670292"/>
    <lineage>
        <taxon>Bacteria</taxon>
        <taxon>Pseudomonadati</taxon>
        <taxon>Pseudomonadota</taxon>
        <taxon>Alphaproteobacteria</taxon>
        <taxon>Hyphomicrobiales</taxon>
        <taxon>Methylobacteriaceae</taxon>
        <taxon>Microvirga</taxon>
    </lineage>
</organism>
<protein>
    <submittedName>
        <fullName evidence="2">Uncharacterized protein</fullName>
    </submittedName>
</protein>
<reference evidence="2" key="1">
    <citation type="submission" date="2021-01" db="EMBL/GenBank/DDBJ databases">
        <title>Microvirga sp.</title>
        <authorList>
            <person name="Kim M.K."/>
        </authorList>
    </citation>
    <scope>NUCLEOTIDE SEQUENCE</scope>
    <source>
        <strain evidence="2">5420S-16</strain>
    </source>
</reference>
<sequence length="176" mass="19429">MRGALIGGVVGVLLHLLVRFILHNFLWLAATVGLILILGRCSPDNPKLEAKRAALSRFDATAVTLSNVQAEVMPGTRHVSGISALISNRERARIYDVFLRCEMRPRAPQQASDPEPVWDVARVASSYHYGYVNPGAVVMLRLRLDGDGYLSEADPQRFTCTPQYKIETVDLLTGQP</sequence>
<comment type="caution">
    <text evidence="2">The sequence shown here is derived from an EMBL/GenBank/DDBJ whole genome shotgun (WGS) entry which is preliminary data.</text>
</comment>
<evidence type="ECO:0000313" key="3">
    <source>
        <dbReference type="Proteomes" id="UP000605848"/>
    </source>
</evidence>
<keyword evidence="1" id="KW-0472">Membrane</keyword>
<name>A0A936ZD38_9HYPH</name>
<keyword evidence="1" id="KW-0812">Transmembrane</keyword>